<accession>A0A0F5HIV7</accession>
<dbReference type="AlphaFoldDB" id="A0A0F5HSC6"/>
<accession>A0A0F5HSC6</accession>
<proteinExistence type="inferred from homology"/>
<comment type="similarity">
    <text evidence="1">Belongs to the UPF0311 family.</text>
</comment>
<dbReference type="EMBL" id="JWIR02000062">
    <property type="protein sequence ID" value="KKB36269.1"/>
    <property type="molecule type" value="Genomic_DNA"/>
</dbReference>
<organism evidence="2 3">
    <name type="scientific">Bacillus thermotolerans</name>
    <name type="common">Quasibacillus thermotolerans</name>
    <dbReference type="NCBI Taxonomy" id="1221996"/>
    <lineage>
        <taxon>Bacteria</taxon>
        <taxon>Bacillati</taxon>
        <taxon>Bacillota</taxon>
        <taxon>Bacilli</taxon>
        <taxon>Bacillales</taxon>
        <taxon>Bacillaceae</taxon>
        <taxon>Bacillus</taxon>
    </lineage>
</organism>
<keyword evidence="3" id="KW-1185">Reference proteome</keyword>
<dbReference type="Proteomes" id="UP000031563">
    <property type="component" value="Unassembled WGS sequence"/>
</dbReference>
<dbReference type="RefSeq" id="WP_082090228.1">
    <property type="nucleotide sequence ID" value="NZ_JWIR02000062.1"/>
</dbReference>
<evidence type="ECO:0000313" key="3">
    <source>
        <dbReference type="Proteomes" id="UP000031563"/>
    </source>
</evidence>
<reference evidence="2" key="1">
    <citation type="submission" date="2015-02" db="EMBL/GenBank/DDBJ databases">
        <title>Genome Assembly of Bacillaceae bacterium MTCC 8252.</title>
        <authorList>
            <person name="Verma A."/>
            <person name="Khatri I."/>
            <person name="Mual P."/>
            <person name="Subramanian S."/>
            <person name="Krishnamurthi S."/>
        </authorList>
    </citation>
    <scope>NUCLEOTIDE SEQUENCE [LARGE SCALE GENOMIC DNA]</scope>
    <source>
        <strain evidence="2">MTCC 8252</strain>
    </source>
</reference>
<name>A0A0F5HSC6_BACTR</name>
<dbReference type="InterPro" id="IPR020915">
    <property type="entry name" value="UPF0311"/>
</dbReference>
<dbReference type="Pfam" id="PF11578">
    <property type="entry name" value="DUF3237"/>
    <property type="match status" value="1"/>
</dbReference>
<protein>
    <recommendedName>
        <fullName evidence="1">UPF0311 protein QY95_03133</fullName>
    </recommendedName>
</protein>
<sequence length="152" mass="16535">MSIETELLFKANIQVAAPIEVGNAGAGIRRVIPITGGTFEGPGMKGEILTGGADYQLIRPDGVTEVVAHYTIQTDDGVPIYITNKGYRHGPKEVIDKIIRGEAVPEGSYYFKTAPVFEVESGSTYDFLNRTIVIGHGVRNPSDVEMTFYQVL</sequence>
<gene>
    <name evidence="2" type="ORF">QY95_03133</name>
</gene>
<dbReference type="STRING" id="1221996.QY95_03133"/>
<evidence type="ECO:0000256" key="1">
    <source>
        <dbReference type="HAMAP-Rule" id="MF_00775"/>
    </source>
</evidence>
<dbReference type="Gene3D" id="2.40.160.20">
    <property type="match status" value="1"/>
</dbReference>
<dbReference type="HAMAP" id="MF_00775">
    <property type="entry name" value="UPF0311"/>
    <property type="match status" value="1"/>
</dbReference>
<dbReference type="PANTHER" id="PTHR37315">
    <property type="entry name" value="UPF0311 PROTEIN BLR7842"/>
    <property type="match status" value="1"/>
</dbReference>
<dbReference type="OrthoDB" id="572332at2"/>
<dbReference type="PANTHER" id="PTHR37315:SF1">
    <property type="entry name" value="UPF0311 PROTEIN BLR7842"/>
    <property type="match status" value="1"/>
</dbReference>
<comment type="caution">
    <text evidence="2">The sequence shown here is derived from an EMBL/GenBank/DDBJ whole genome shotgun (WGS) entry which is preliminary data.</text>
</comment>
<evidence type="ECO:0000313" key="2">
    <source>
        <dbReference type="EMBL" id="KKB36269.1"/>
    </source>
</evidence>